<feature type="domain" description="B box-type" evidence="2">
    <location>
        <begin position="4"/>
        <end position="45"/>
    </location>
</feature>
<proteinExistence type="predicted"/>
<evidence type="ECO:0000313" key="3">
    <source>
        <dbReference type="EMBL" id="KAK3104102.1"/>
    </source>
</evidence>
<evidence type="ECO:0000259" key="2">
    <source>
        <dbReference type="PROSITE" id="PS50119"/>
    </source>
</evidence>
<reference evidence="3" key="1">
    <citation type="submission" date="2019-08" db="EMBL/GenBank/DDBJ databases">
        <title>The improved chromosome-level genome for the pearl oyster Pinctada fucata martensii using PacBio sequencing and Hi-C.</title>
        <authorList>
            <person name="Zheng Z."/>
        </authorList>
    </citation>
    <scope>NUCLEOTIDE SEQUENCE</scope>
    <source>
        <strain evidence="3">ZZ-2019</strain>
        <tissue evidence="3">Adductor muscle</tissue>
    </source>
</reference>
<dbReference type="InterPro" id="IPR000315">
    <property type="entry name" value="Znf_B-box"/>
</dbReference>
<gene>
    <name evidence="3" type="ORF">FSP39_024438</name>
</gene>
<dbReference type="Gene3D" id="3.30.160.60">
    <property type="entry name" value="Classic Zinc Finger"/>
    <property type="match status" value="1"/>
</dbReference>
<evidence type="ECO:0000256" key="1">
    <source>
        <dbReference type="PROSITE-ProRule" id="PRU00024"/>
    </source>
</evidence>
<dbReference type="PANTHER" id="PTHR25462">
    <property type="entry name" value="BONUS, ISOFORM C-RELATED"/>
    <property type="match status" value="1"/>
</dbReference>
<keyword evidence="4" id="KW-1185">Reference proteome</keyword>
<dbReference type="InterPro" id="IPR011042">
    <property type="entry name" value="6-blade_b-propeller_TolB-like"/>
</dbReference>
<protein>
    <recommendedName>
        <fullName evidence="2">B box-type domain-containing protein</fullName>
    </recommendedName>
</protein>
<keyword evidence="1" id="KW-0863">Zinc-finger</keyword>
<evidence type="ECO:0000313" key="4">
    <source>
        <dbReference type="Proteomes" id="UP001186944"/>
    </source>
</evidence>
<dbReference type="GO" id="GO:0008270">
    <property type="term" value="F:zinc ion binding"/>
    <property type="evidence" value="ECO:0007669"/>
    <property type="project" value="UniProtKB-KW"/>
</dbReference>
<dbReference type="PROSITE" id="PS50119">
    <property type="entry name" value="ZF_BBOX"/>
    <property type="match status" value="1"/>
</dbReference>
<keyword evidence="1" id="KW-0862">Zinc</keyword>
<name>A0AA89CBN2_PINIB</name>
<dbReference type="SUPFAM" id="SSF57845">
    <property type="entry name" value="B-box zinc-binding domain"/>
    <property type="match status" value="1"/>
</dbReference>
<dbReference type="PANTHER" id="PTHR25462:SF296">
    <property type="entry name" value="MEIOTIC P26, ISOFORM F"/>
    <property type="match status" value="1"/>
</dbReference>
<organism evidence="3 4">
    <name type="scientific">Pinctada imbricata</name>
    <name type="common">Atlantic pearl-oyster</name>
    <name type="synonym">Pinctada martensii</name>
    <dbReference type="NCBI Taxonomy" id="66713"/>
    <lineage>
        <taxon>Eukaryota</taxon>
        <taxon>Metazoa</taxon>
        <taxon>Spiralia</taxon>
        <taxon>Lophotrochozoa</taxon>
        <taxon>Mollusca</taxon>
        <taxon>Bivalvia</taxon>
        <taxon>Autobranchia</taxon>
        <taxon>Pteriomorphia</taxon>
        <taxon>Pterioida</taxon>
        <taxon>Pterioidea</taxon>
        <taxon>Pteriidae</taxon>
        <taxon>Pinctada</taxon>
    </lineage>
</organism>
<dbReference type="SUPFAM" id="SSF63829">
    <property type="entry name" value="Calcium-dependent phosphotriesterase"/>
    <property type="match status" value="1"/>
</dbReference>
<dbReference type="Gene3D" id="2.120.10.30">
    <property type="entry name" value="TolB, C-terminal domain"/>
    <property type="match status" value="1"/>
</dbReference>
<keyword evidence="1" id="KW-0479">Metal-binding</keyword>
<dbReference type="Pfam" id="PF00643">
    <property type="entry name" value="zf-B_box"/>
    <property type="match status" value="1"/>
</dbReference>
<sequence length="506" mass="57669">MDTMDDTKCPHHSEPFQMYCKTCPKRVCLTCITGNLHLGHEFEKLDTVAEIKRRELEEYTAKELPGRKQALSSKMETIRDLRKKNADLTDASKSRIEKRKQSVIEHFDREFQHLLNDLDERSKENDKVLTELEQFSRESMNELEELEKFCKNGIDTRSSIEIMRKHEDIDKVNSELSSIDIPKMEFFTFKESQEILPDKIKIFGTICKEAEASLSVQVATECRDAPALTFPEVFDKTVTEIIEVEQKSGTWLFEDTHRVVSSLCAGSDGEIWVSCQASRKISQLDSSGKNVRTINPNSAINAMVLANDQKKLLILSTKRVRQLQLDTEICSVFIQPPNLYPTAICTTDQEEVLLCVVDSFNRANDVKSTRLMQIYSDKGQLIDSLDKIDGKSFGLPKHVTYNNADDTICVFDAHYDKLVVFDREANLKYRYKAKNVVAICYEPHGYLVVAKQESTTICFLDQRGHLVSEVATPWGISPRSMALDAYGQILIGTSDGKIIKLHYNYG</sequence>
<dbReference type="AlphaFoldDB" id="A0AA89CBN2"/>
<dbReference type="InterPro" id="IPR047153">
    <property type="entry name" value="TRIM45/56/19-like"/>
</dbReference>
<dbReference type="Proteomes" id="UP001186944">
    <property type="component" value="Unassembled WGS sequence"/>
</dbReference>
<comment type="caution">
    <text evidence="3">The sequence shown here is derived from an EMBL/GenBank/DDBJ whole genome shotgun (WGS) entry which is preliminary data.</text>
</comment>
<dbReference type="EMBL" id="VSWD01000005">
    <property type="protein sequence ID" value="KAK3104102.1"/>
    <property type="molecule type" value="Genomic_DNA"/>
</dbReference>
<accession>A0AA89CBN2</accession>
<dbReference type="SMART" id="SM00336">
    <property type="entry name" value="BBOX"/>
    <property type="match status" value="1"/>
</dbReference>